<gene>
    <name evidence="3" type="ORF">FRX31_011166</name>
</gene>
<reference evidence="3 4" key="1">
    <citation type="submission" date="2020-06" db="EMBL/GenBank/DDBJ databases">
        <title>Transcriptomic and genomic resources for Thalictrum thalictroides and T. hernandezii: Facilitating candidate gene discovery in an emerging model plant lineage.</title>
        <authorList>
            <person name="Arias T."/>
            <person name="Riano-Pachon D.M."/>
            <person name="Di Stilio V.S."/>
        </authorList>
    </citation>
    <scope>NUCLEOTIDE SEQUENCE [LARGE SCALE GENOMIC DNA]</scope>
    <source>
        <strain evidence="4">cv. WT478/WT964</strain>
        <tissue evidence="3">Leaves</tissue>
    </source>
</reference>
<comment type="caution">
    <text evidence="3">The sequence shown here is derived from an EMBL/GenBank/DDBJ whole genome shotgun (WGS) entry which is preliminary data.</text>
</comment>
<organism evidence="3 4">
    <name type="scientific">Thalictrum thalictroides</name>
    <name type="common">Rue-anemone</name>
    <name type="synonym">Anemone thalictroides</name>
    <dbReference type="NCBI Taxonomy" id="46969"/>
    <lineage>
        <taxon>Eukaryota</taxon>
        <taxon>Viridiplantae</taxon>
        <taxon>Streptophyta</taxon>
        <taxon>Embryophyta</taxon>
        <taxon>Tracheophyta</taxon>
        <taxon>Spermatophyta</taxon>
        <taxon>Magnoliopsida</taxon>
        <taxon>Ranunculales</taxon>
        <taxon>Ranunculaceae</taxon>
        <taxon>Thalictroideae</taxon>
        <taxon>Thalictrum</taxon>
    </lineage>
</organism>
<dbReference type="EMBL" id="JABWDY010012265">
    <property type="protein sequence ID" value="KAF5199246.1"/>
    <property type="molecule type" value="Genomic_DNA"/>
</dbReference>
<evidence type="ECO:0000256" key="1">
    <source>
        <dbReference type="SAM" id="MobiDB-lite"/>
    </source>
</evidence>
<feature type="domain" description="DM2" evidence="2">
    <location>
        <begin position="180"/>
        <end position="259"/>
    </location>
</feature>
<evidence type="ECO:0000259" key="2">
    <source>
        <dbReference type="PROSITE" id="PS51925"/>
    </source>
</evidence>
<evidence type="ECO:0000313" key="3">
    <source>
        <dbReference type="EMBL" id="KAF5199246.1"/>
    </source>
</evidence>
<dbReference type="Gene3D" id="1.10.245.10">
    <property type="entry name" value="SWIB/MDM2 domain"/>
    <property type="match status" value="2"/>
</dbReference>
<dbReference type="InterPro" id="IPR036885">
    <property type="entry name" value="SWIB_MDM2_dom_sf"/>
</dbReference>
<evidence type="ECO:0000313" key="4">
    <source>
        <dbReference type="Proteomes" id="UP000554482"/>
    </source>
</evidence>
<dbReference type="PANTHER" id="PTHR13844">
    <property type="entry name" value="SWI/SNF-RELATED MATRIX-ASSOCIATED ACTIN-DEPENDENT REGULATOR OF CHROMATIN SUBFAMILY D"/>
    <property type="match status" value="1"/>
</dbReference>
<feature type="region of interest" description="Disordered" evidence="1">
    <location>
        <begin position="97"/>
        <end position="126"/>
    </location>
</feature>
<keyword evidence="4" id="KW-1185">Reference proteome</keyword>
<accession>A0A7J6WPE4</accession>
<protein>
    <submittedName>
        <fullName evidence="3">Upstream activation factor subunit spp27</fullName>
    </submittedName>
</protein>
<sequence>MYFSCCSAPTGTKRRGGPGGLNKVCGVTPELEAIVGEPALPRTQIVKQLWAYIRKHNLQDPSNKRKIICNDALRLVFETDCTDMFKMNKLLAKHIRPLEPTKDPGPDSKRLKVETEPTRESTEAVPEAVSEAVSAVSEVVSGAVSAVSEVVSGAVSAVSEVVSGAVSAVSEVVSGADDEAGSSTFIISDALARFFGTEEREMTQSEAVRRIWEYIKANRLEEDLNPMMIVCDTKLQELFGCENISVLGISEMLMSHFFKQS</sequence>
<feature type="compositionally biased region" description="Basic and acidic residues" evidence="1">
    <location>
        <begin position="97"/>
        <end position="122"/>
    </location>
</feature>
<dbReference type="InterPro" id="IPR003121">
    <property type="entry name" value="SWIB_MDM2_domain"/>
</dbReference>
<dbReference type="CDD" id="cd10567">
    <property type="entry name" value="SWIB-MDM2_like"/>
    <property type="match status" value="2"/>
</dbReference>
<dbReference type="OrthoDB" id="10251073at2759"/>
<dbReference type="AlphaFoldDB" id="A0A7J6WPE4"/>
<dbReference type="SUPFAM" id="SSF47592">
    <property type="entry name" value="SWIB/MDM2 domain"/>
    <property type="match status" value="2"/>
</dbReference>
<dbReference type="Pfam" id="PF02201">
    <property type="entry name" value="SWIB"/>
    <property type="match status" value="2"/>
</dbReference>
<dbReference type="Proteomes" id="UP000554482">
    <property type="component" value="Unassembled WGS sequence"/>
</dbReference>
<dbReference type="InterPro" id="IPR019835">
    <property type="entry name" value="SWIB_domain"/>
</dbReference>
<dbReference type="SMART" id="SM00151">
    <property type="entry name" value="SWIB"/>
    <property type="match status" value="2"/>
</dbReference>
<dbReference type="PROSITE" id="PS51925">
    <property type="entry name" value="SWIB_MDM2"/>
    <property type="match status" value="2"/>
</dbReference>
<feature type="domain" description="DM2" evidence="2">
    <location>
        <begin position="20"/>
        <end position="97"/>
    </location>
</feature>
<name>A0A7J6WPE4_THATH</name>
<proteinExistence type="predicted"/>